<evidence type="ECO:0000313" key="6">
    <source>
        <dbReference type="EMBL" id="MAA22266.1"/>
    </source>
</evidence>
<accession>A0A224YXC3</accession>
<feature type="domain" description="PUM-HD" evidence="5">
    <location>
        <begin position="151"/>
        <end position="514"/>
    </location>
</feature>
<keyword evidence="2" id="KW-0694">RNA-binding</keyword>
<dbReference type="PROSITE" id="PS50302">
    <property type="entry name" value="PUM"/>
    <property type="match status" value="1"/>
</dbReference>
<dbReference type="AlphaFoldDB" id="A0A224YXC3"/>
<dbReference type="InterPro" id="IPR001313">
    <property type="entry name" value="Pumilio_RNA-bd_rpt"/>
</dbReference>
<protein>
    <submittedName>
        <fullName evidence="6">Pumilio homology domain family member 6</fullName>
    </submittedName>
</protein>
<dbReference type="InterPro" id="IPR016024">
    <property type="entry name" value="ARM-type_fold"/>
</dbReference>
<evidence type="ECO:0000256" key="4">
    <source>
        <dbReference type="SAM" id="MobiDB-lite"/>
    </source>
</evidence>
<dbReference type="PROSITE" id="PS50303">
    <property type="entry name" value="PUM_HD"/>
    <property type="match status" value="1"/>
</dbReference>
<organism evidence="6">
    <name type="scientific">Rhipicephalus zambeziensis</name>
    <dbReference type="NCBI Taxonomy" id="60191"/>
    <lineage>
        <taxon>Eukaryota</taxon>
        <taxon>Metazoa</taxon>
        <taxon>Ecdysozoa</taxon>
        <taxon>Arthropoda</taxon>
        <taxon>Chelicerata</taxon>
        <taxon>Arachnida</taxon>
        <taxon>Acari</taxon>
        <taxon>Parasitiformes</taxon>
        <taxon>Ixodida</taxon>
        <taxon>Ixodoidea</taxon>
        <taxon>Ixodidae</taxon>
        <taxon>Rhipicephalinae</taxon>
        <taxon>Rhipicephalus</taxon>
        <taxon>Rhipicephalus</taxon>
    </lineage>
</organism>
<keyword evidence="1" id="KW-0677">Repeat</keyword>
<sequence length="661" mass="73646">MKTKKGAFNTAAVPPPKSYSGMKLPKQKRVDFNLSPEVKSSAPTGDVKGKYAKASGRKIFPPTAGKLGKHGKPGSANRKMAQATSEVPSKASDEEKSATDQPEHRPHKRGPEGNNDDASEPKKIKLIEMKKKERKQERKKHENKFYEISKAAKRIWEDLRLKSCTPQRREELLNQLSKVVKGNIKQLIFAHDTSRVIECMEHLGTAVHRNMIFEEVKDIIIPMTKSKYAKFMVKQILRNGSAEQKQHVIRAFSTQVVSLLYHVDAAAILEDIYNEYANALQRSLMLQEFYSRDLALFKRDKVITFADALAESADPAKMIENLKETLMKIIDKPVLRHSIIHHLMLEFFKSADANSKSEMIRALGGSLVQMVHTKDGARVAMQCIWHGTAKDRKTIIKSFKTYVAKIAREEHGYMILLSIFDCVDDTKLVEGIIIAELLKEPVELLVDAHGHRVLAYLVAPRDTRIFHPQVVAILKEGDSSSTSKKDPEVRRQELHKMSASGLAQAIANNIEELLTGGGPTAIALYVILTSMSTSEAAAAFKSIAKLLDASPCTISKDQESSHLFDHGSARFFLKKMATHDKDIGDKGHNSFCGVIASEVKKETMSTWIGCNFGAFFLVQLLETGIPKAIERVQSALEGKHSVLKKSDFKGAAVLRTKLQGL</sequence>
<dbReference type="InterPro" id="IPR033133">
    <property type="entry name" value="PUM-HD"/>
</dbReference>
<dbReference type="InterPro" id="IPR011989">
    <property type="entry name" value="ARM-like"/>
</dbReference>
<dbReference type="InterPro" id="IPR040059">
    <property type="entry name" value="PUM3"/>
</dbReference>
<dbReference type="GO" id="GO:0006417">
    <property type="term" value="P:regulation of translation"/>
    <property type="evidence" value="ECO:0007669"/>
    <property type="project" value="TreeGrafter"/>
</dbReference>
<evidence type="ECO:0000256" key="1">
    <source>
        <dbReference type="ARBA" id="ARBA00022737"/>
    </source>
</evidence>
<dbReference type="SUPFAM" id="SSF48371">
    <property type="entry name" value="ARM repeat"/>
    <property type="match status" value="1"/>
</dbReference>
<dbReference type="PANTHER" id="PTHR13389">
    <property type="entry name" value="PUMILIO HOMOLOG 3"/>
    <property type="match status" value="1"/>
</dbReference>
<dbReference type="Pfam" id="PF08144">
    <property type="entry name" value="CPL"/>
    <property type="match status" value="1"/>
</dbReference>
<dbReference type="InterPro" id="IPR012959">
    <property type="entry name" value="CPL_dom"/>
</dbReference>
<dbReference type="Gene3D" id="1.25.10.10">
    <property type="entry name" value="Leucine-rich Repeat Variant"/>
    <property type="match status" value="1"/>
</dbReference>
<evidence type="ECO:0000259" key="5">
    <source>
        <dbReference type="PROSITE" id="PS50303"/>
    </source>
</evidence>
<dbReference type="GO" id="GO:0005730">
    <property type="term" value="C:nucleolus"/>
    <property type="evidence" value="ECO:0007669"/>
    <property type="project" value="TreeGrafter"/>
</dbReference>
<proteinExistence type="predicted"/>
<reference evidence="6" key="1">
    <citation type="journal article" date="2017" name="Parasit. Vectors">
        <title>Sialotranscriptomics of Rhipicephalus zambeziensis reveals intricate expression profiles of secretory proteins and suggests tight temporal transcriptional regulation during blood-feeding.</title>
        <authorList>
            <person name="de Castro M.H."/>
            <person name="de Klerk D."/>
            <person name="Pienaar R."/>
            <person name="Rees D.J.G."/>
            <person name="Mans B.J."/>
        </authorList>
    </citation>
    <scope>NUCLEOTIDE SEQUENCE</scope>
    <source>
        <tissue evidence="6">Salivary glands</tissue>
    </source>
</reference>
<name>A0A224YXC3_9ACAR</name>
<evidence type="ECO:0000256" key="2">
    <source>
        <dbReference type="ARBA" id="ARBA00022884"/>
    </source>
</evidence>
<feature type="repeat" description="Pumilio" evidence="3">
    <location>
        <begin position="215"/>
        <end position="250"/>
    </location>
</feature>
<dbReference type="SMART" id="SM00025">
    <property type="entry name" value="Pumilio"/>
    <property type="match status" value="4"/>
</dbReference>
<evidence type="ECO:0000256" key="3">
    <source>
        <dbReference type="PROSITE-ProRule" id="PRU00317"/>
    </source>
</evidence>
<feature type="compositionally biased region" description="Basic and acidic residues" evidence="4">
    <location>
        <begin position="119"/>
        <end position="141"/>
    </location>
</feature>
<dbReference type="PANTHER" id="PTHR13389:SF0">
    <property type="entry name" value="PUMILIO HOMOLOG 3"/>
    <property type="match status" value="1"/>
</dbReference>
<feature type="region of interest" description="Disordered" evidence="4">
    <location>
        <begin position="1"/>
        <end position="141"/>
    </location>
</feature>
<feature type="compositionally biased region" description="Basic and acidic residues" evidence="4">
    <location>
        <begin position="91"/>
        <end position="104"/>
    </location>
</feature>
<dbReference type="EMBL" id="GFPF01011120">
    <property type="protein sequence ID" value="MAA22266.1"/>
    <property type="molecule type" value="Transcribed_RNA"/>
</dbReference>
<dbReference type="GO" id="GO:0003729">
    <property type="term" value="F:mRNA binding"/>
    <property type="evidence" value="ECO:0007669"/>
    <property type="project" value="TreeGrafter"/>
</dbReference>